<dbReference type="EMBL" id="LAZR01026004">
    <property type="protein sequence ID" value="KKL70072.1"/>
    <property type="molecule type" value="Genomic_DNA"/>
</dbReference>
<dbReference type="AlphaFoldDB" id="A0A0F9H430"/>
<feature type="transmembrane region" description="Helical" evidence="1">
    <location>
        <begin position="12"/>
        <end position="34"/>
    </location>
</feature>
<gene>
    <name evidence="2" type="ORF">LCGC14_2108540</name>
</gene>
<feature type="transmembrane region" description="Helical" evidence="1">
    <location>
        <begin position="40"/>
        <end position="60"/>
    </location>
</feature>
<evidence type="ECO:0000256" key="1">
    <source>
        <dbReference type="SAM" id="Phobius"/>
    </source>
</evidence>
<organism evidence="2">
    <name type="scientific">marine sediment metagenome</name>
    <dbReference type="NCBI Taxonomy" id="412755"/>
    <lineage>
        <taxon>unclassified sequences</taxon>
        <taxon>metagenomes</taxon>
        <taxon>ecological metagenomes</taxon>
    </lineage>
</organism>
<keyword evidence="1" id="KW-0472">Membrane</keyword>
<feature type="non-terminal residue" evidence="2">
    <location>
        <position position="1"/>
    </location>
</feature>
<comment type="caution">
    <text evidence="2">The sequence shown here is derived from an EMBL/GenBank/DDBJ whole genome shotgun (WGS) entry which is preliminary data.</text>
</comment>
<proteinExistence type="predicted"/>
<evidence type="ECO:0000313" key="2">
    <source>
        <dbReference type="EMBL" id="KKL70072.1"/>
    </source>
</evidence>
<sequence length="101" mass="11227">KKTIAVIFGSRSAAILSLFFVTVASISGITLWYLKFIGGIVGSTILVVVPHSVILWLAITKLIKSNNYDRKINMIMVLSLSYIIWFGLIPLIYLLKVNSLL</sequence>
<reference evidence="2" key="1">
    <citation type="journal article" date="2015" name="Nature">
        <title>Complex archaea that bridge the gap between prokaryotes and eukaryotes.</title>
        <authorList>
            <person name="Spang A."/>
            <person name="Saw J.H."/>
            <person name="Jorgensen S.L."/>
            <person name="Zaremba-Niedzwiedzka K."/>
            <person name="Martijn J."/>
            <person name="Lind A.E."/>
            <person name="van Eijk R."/>
            <person name="Schleper C."/>
            <person name="Guy L."/>
            <person name="Ettema T.J."/>
        </authorList>
    </citation>
    <scope>NUCLEOTIDE SEQUENCE</scope>
</reference>
<keyword evidence="1" id="KW-0812">Transmembrane</keyword>
<feature type="transmembrane region" description="Helical" evidence="1">
    <location>
        <begin position="72"/>
        <end position="95"/>
    </location>
</feature>
<protein>
    <submittedName>
        <fullName evidence="2">Uncharacterized protein</fullName>
    </submittedName>
</protein>
<accession>A0A0F9H430</accession>
<name>A0A0F9H430_9ZZZZ</name>
<keyword evidence="1" id="KW-1133">Transmembrane helix</keyword>